<organism evidence="7 8">
    <name type="scientific">Rhodovastum atsumiense</name>
    <dbReference type="NCBI Taxonomy" id="504468"/>
    <lineage>
        <taxon>Bacteria</taxon>
        <taxon>Pseudomonadati</taxon>
        <taxon>Pseudomonadota</taxon>
        <taxon>Alphaproteobacteria</taxon>
        <taxon>Acetobacterales</taxon>
        <taxon>Acetobacteraceae</taxon>
        <taxon>Rhodovastum</taxon>
    </lineage>
</organism>
<dbReference type="OrthoDB" id="9798343at2"/>
<evidence type="ECO:0000256" key="5">
    <source>
        <dbReference type="SAM" id="Phobius"/>
    </source>
</evidence>
<dbReference type="Proteomes" id="UP000325255">
    <property type="component" value="Unassembled WGS sequence"/>
</dbReference>
<feature type="domain" description="HemY N-terminal" evidence="6">
    <location>
        <begin position="48"/>
        <end position="154"/>
    </location>
</feature>
<keyword evidence="8" id="KW-1185">Reference proteome</keyword>
<keyword evidence="3 5" id="KW-1133">Transmembrane helix</keyword>
<proteinExistence type="predicted"/>
<keyword evidence="4 5" id="KW-0472">Membrane</keyword>
<dbReference type="SUPFAM" id="SSF48452">
    <property type="entry name" value="TPR-like"/>
    <property type="match status" value="1"/>
</dbReference>
<evidence type="ECO:0000256" key="1">
    <source>
        <dbReference type="ARBA" id="ARBA00004370"/>
    </source>
</evidence>
<dbReference type="AlphaFoldDB" id="A0A5M6IZ08"/>
<evidence type="ECO:0000256" key="2">
    <source>
        <dbReference type="ARBA" id="ARBA00022692"/>
    </source>
</evidence>
<evidence type="ECO:0000256" key="4">
    <source>
        <dbReference type="ARBA" id="ARBA00023136"/>
    </source>
</evidence>
<accession>A0A5M6IZ08</accession>
<feature type="transmembrane region" description="Helical" evidence="5">
    <location>
        <begin position="20"/>
        <end position="44"/>
    </location>
</feature>
<reference evidence="7 8" key="1">
    <citation type="submission" date="2019-09" db="EMBL/GenBank/DDBJ databases">
        <title>Genome sequence of Rhodovastum atsumiense, a diverse member of the Acetobacteraceae family of non-sulfur purple photosynthetic bacteria.</title>
        <authorList>
            <person name="Meyer T."/>
            <person name="Kyndt J."/>
        </authorList>
    </citation>
    <scope>NUCLEOTIDE SEQUENCE [LARGE SCALE GENOMIC DNA]</scope>
    <source>
        <strain evidence="7 8">DSM 21279</strain>
    </source>
</reference>
<name>A0A5M6IZ08_9PROT</name>
<feature type="transmembrane region" description="Helical" evidence="5">
    <location>
        <begin position="64"/>
        <end position="84"/>
    </location>
</feature>
<comment type="subcellular location">
    <subcellularLocation>
        <location evidence="1">Membrane</location>
    </subcellularLocation>
</comment>
<dbReference type="Gene3D" id="1.25.40.10">
    <property type="entry name" value="Tetratricopeptide repeat domain"/>
    <property type="match status" value="1"/>
</dbReference>
<dbReference type="EMBL" id="VWPK01000007">
    <property type="protein sequence ID" value="KAA5613179.1"/>
    <property type="molecule type" value="Genomic_DNA"/>
</dbReference>
<dbReference type="InterPro" id="IPR010817">
    <property type="entry name" value="HemY_N"/>
</dbReference>
<protein>
    <submittedName>
        <fullName evidence="7">Heme biosynthesis protein HemY</fullName>
    </submittedName>
</protein>
<evidence type="ECO:0000259" key="6">
    <source>
        <dbReference type="Pfam" id="PF07219"/>
    </source>
</evidence>
<keyword evidence="2 5" id="KW-0812">Transmembrane</keyword>
<dbReference type="InterPro" id="IPR011990">
    <property type="entry name" value="TPR-like_helical_dom_sf"/>
</dbReference>
<gene>
    <name evidence="7" type="ORF">F1189_05650</name>
</gene>
<dbReference type="GO" id="GO:0016020">
    <property type="term" value="C:membrane"/>
    <property type="evidence" value="ECO:0007669"/>
    <property type="project" value="UniProtKB-SubCell"/>
</dbReference>
<evidence type="ECO:0000313" key="8">
    <source>
        <dbReference type="Proteomes" id="UP000325255"/>
    </source>
</evidence>
<evidence type="ECO:0000313" key="7">
    <source>
        <dbReference type="EMBL" id="KAA5613179.1"/>
    </source>
</evidence>
<comment type="caution">
    <text evidence="7">The sequence shown here is derived from an EMBL/GenBank/DDBJ whole genome shotgun (WGS) entry which is preliminary data.</text>
</comment>
<sequence>MAWTGPVAARCPGGAGQDGALLMFRVILFVATGAIAIAVAWWLAELPGTVSATVAGVTIEASTSVAIVGVAVLILVVHLLLRLLGGLLRVPGRVGYWAGRRNRAAGDAAVNRTLVALAAGEANHAKRDAERARRLLGDTPQTMLLAAEARRLAGEENIAEAIYRSMAERKDSAFLGLRGLYRQAVAREDWDAAAAIARQVEAAHPGGSWLREERAQLAVRTGNWIDALALSGPQEPVADFAVAAAAAEADPYEAARLAKRAWKADPGLTPAAIAYATRLRETGREKQALEVIQTAWAKSPHPDLATFALAREPDPEARVRAAVQLVERNADHPESHFLLAQEHLAAGLTQAAHRHAEAARRAGVTQRRLWVLLADLAIQELGDTEEGRAAQRDALRKAAAAEDDPAWRCESCGTVHESWKPACPACHTAGRIRWGVPSRLALPGPA</sequence>
<dbReference type="Pfam" id="PF07219">
    <property type="entry name" value="HemY_N"/>
    <property type="match status" value="1"/>
</dbReference>
<evidence type="ECO:0000256" key="3">
    <source>
        <dbReference type="ARBA" id="ARBA00022989"/>
    </source>
</evidence>